<dbReference type="GO" id="GO:0005737">
    <property type="term" value="C:cytoplasm"/>
    <property type="evidence" value="ECO:0007669"/>
    <property type="project" value="TreeGrafter"/>
</dbReference>
<dbReference type="Pfam" id="PF01920">
    <property type="entry name" value="Prefoldin_2"/>
    <property type="match status" value="1"/>
</dbReference>
<dbReference type="EnsemblMetazoa" id="AATE001848-RA">
    <property type="protein sequence ID" value="AATE001848-PA.1"/>
    <property type="gene ID" value="AATE001848"/>
</dbReference>
<proteinExistence type="inferred from homology"/>
<reference evidence="4" key="1">
    <citation type="submission" date="2022-08" db="UniProtKB">
        <authorList>
            <consortium name="EnsemblMetazoa"/>
        </authorList>
    </citation>
    <scope>IDENTIFICATION</scope>
    <source>
        <strain evidence="4">EBRO</strain>
    </source>
</reference>
<dbReference type="AlphaFoldDB" id="A0A182IMB7"/>
<evidence type="ECO:0000313" key="4">
    <source>
        <dbReference type="EnsemblMetazoa" id="AATE001848-PA.1"/>
    </source>
</evidence>
<dbReference type="SUPFAM" id="SSF46579">
    <property type="entry name" value="Prefoldin"/>
    <property type="match status" value="1"/>
</dbReference>
<evidence type="ECO:0000256" key="1">
    <source>
        <dbReference type="ARBA" id="ARBA00008045"/>
    </source>
</evidence>
<name>A0A182IMB7_ANOAO</name>
<accession>A0A182IMB7</accession>
<keyword evidence="3" id="KW-0143">Chaperone</keyword>
<comment type="subunit">
    <text evidence="2">Heterohexamer of two PFD-alpha type and four PFD-beta type subunits.</text>
</comment>
<evidence type="ECO:0000256" key="3">
    <source>
        <dbReference type="ARBA" id="ARBA00023186"/>
    </source>
</evidence>
<dbReference type="GO" id="GO:0016272">
    <property type="term" value="C:prefoldin complex"/>
    <property type="evidence" value="ECO:0007669"/>
    <property type="project" value="InterPro"/>
</dbReference>
<dbReference type="GO" id="GO:0044183">
    <property type="term" value="F:protein folding chaperone"/>
    <property type="evidence" value="ECO:0007669"/>
    <property type="project" value="TreeGrafter"/>
</dbReference>
<protein>
    <submittedName>
        <fullName evidence="4">Uncharacterized protein</fullName>
    </submittedName>
</protein>
<dbReference type="PANTHER" id="PTHR20903">
    <property type="entry name" value="PREFOLDIN SUBUNIT 1-RELATED"/>
    <property type="match status" value="1"/>
</dbReference>
<dbReference type="InterPro" id="IPR002777">
    <property type="entry name" value="PFD_beta-like"/>
</dbReference>
<dbReference type="STRING" id="41427.A0A182IMB7"/>
<dbReference type="Gene3D" id="1.10.287.370">
    <property type="match status" value="1"/>
</dbReference>
<organism evidence="4">
    <name type="scientific">Anopheles atroparvus</name>
    <name type="common">European mosquito</name>
    <dbReference type="NCBI Taxonomy" id="41427"/>
    <lineage>
        <taxon>Eukaryota</taxon>
        <taxon>Metazoa</taxon>
        <taxon>Ecdysozoa</taxon>
        <taxon>Arthropoda</taxon>
        <taxon>Hexapoda</taxon>
        <taxon>Insecta</taxon>
        <taxon>Pterygota</taxon>
        <taxon>Neoptera</taxon>
        <taxon>Endopterygota</taxon>
        <taxon>Diptera</taxon>
        <taxon>Nematocera</taxon>
        <taxon>Culicoidea</taxon>
        <taxon>Culicidae</taxon>
        <taxon>Anophelinae</taxon>
        <taxon>Anopheles</taxon>
    </lineage>
</organism>
<sequence>LHLKKYIAKMDLELKKAFTEMQLNKIESTKKIRLLDMQTEGLKLSKQRVEVTNKHISVLAPDTKVYSSVGRMYVMDNIPSLTEQLKTKQSSYEERIAQCEKNKDFLIKNLKEQEESLRELVQQKKAETTETNGKPAE</sequence>
<dbReference type="PANTHER" id="PTHR20903:SF0">
    <property type="entry name" value="PREFOLDIN SUBUNIT 1"/>
    <property type="match status" value="1"/>
</dbReference>
<dbReference type="VEuPathDB" id="VectorBase:AATE001848"/>
<evidence type="ECO:0000256" key="2">
    <source>
        <dbReference type="ARBA" id="ARBA00011695"/>
    </source>
</evidence>
<dbReference type="GO" id="GO:0051082">
    <property type="term" value="F:unfolded protein binding"/>
    <property type="evidence" value="ECO:0007669"/>
    <property type="project" value="InterPro"/>
</dbReference>
<dbReference type="InterPro" id="IPR009053">
    <property type="entry name" value="Prefoldin"/>
</dbReference>
<comment type="similarity">
    <text evidence="1">Belongs to the prefoldin subunit beta family.</text>
</comment>